<proteinExistence type="predicted"/>
<evidence type="ECO:0000313" key="1">
    <source>
        <dbReference type="EMBL" id="KRY02977.1"/>
    </source>
</evidence>
<gene>
    <name evidence="1" type="ORF">T01_13797</name>
</gene>
<comment type="caution">
    <text evidence="1">The sequence shown here is derived from an EMBL/GenBank/DDBJ whole genome shotgun (WGS) entry which is preliminary data.</text>
</comment>
<name>A0A0V0YS16_TRISP</name>
<keyword evidence="2" id="KW-1185">Reference proteome</keyword>
<dbReference type="AlphaFoldDB" id="A0A0V0YS16"/>
<accession>A0A0V0YS16</accession>
<dbReference type="Proteomes" id="UP000054776">
    <property type="component" value="Unassembled WGS sequence"/>
</dbReference>
<dbReference type="InParanoid" id="A0A0V0YS16"/>
<dbReference type="EMBL" id="JYDH01005610">
    <property type="protein sequence ID" value="KRY02977.1"/>
    <property type="molecule type" value="Genomic_DNA"/>
</dbReference>
<reference evidence="1 2" key="1">
    <citation type="submission" date="2015-01" db="EMBL/GenBank/DDBJ databases">
        <title>Evolution of Trichinella species and genotypes.</title>
        <authorList>
            <person name="Korhonen P.K."/>
            <person name="Edoardo P."/>
            <person name="Giuseppe L.R."/>
            <person name="Gasser R.B."/>
        </authorList>
    </citation>
    <scope>NUCLEOTIDE SEQUENCE [LARGE SCALE GENOMIC DNA]</scope>
    <source>
        <strain evidence="1">ISS3</strain>
    </source>
</reference>
<evidence type="ECO:0000313" key="2">
    <source>
        <dbReference type="Proteomes" id="UP000054776"/>
    </source>
</evidence>
<protein>
    <submittedName>
        <fullName evidence="1">Uncharacterized protein</fullName>
    </submittedName>
</protein>
<sequence>MAVSFILIKIISPERKPVSVSASAFSIIKK</sequence>
<organism evidence="1 2">
    <name type="scientific">Trichinella spiralis</name>
    <name type="common">Trichina worm</name>
    <dbReference type="NCBI Taxonomy" id="6334"/>
    <lineage>
        <taxon>Eukaryota</taxon>
        <taxon>Metazoa</taxon>
        <taxon>Ecdysozoa</taxon>
        <taxon>Nematoda</taxon>
        <taxon>Enoplea</taxon>
        <taxon>Dorylaimia</taxon>
        <taxon>Trichinellida</taxon>
        <taxon>Trichinellidae</taxon>
        <taxon>Trichinella</taxon>
    </lineage>
</organism>
<dbReference type="OrthoDB" id="10377173at2759"/>